<feature type="compositionally biased region" description="Basic and acidic residues" evidence="1">
    <location>
        <begin position="741"/>
        <end position="752"/>
    </location>
</feature>
<proteinExistence type="predicted"/>
<organism evidence="3 4">
    <name type="scientific">Polarella glacialis</name>
    <name type="common">Dinoflagellate</name>
    <dbReference type="NCBI Taxonomy" id="89957"/>
    <lineage>
        <taxon>Eukaryota</taxon>
        <taxon>Sar</taxon>
        <taxon>Alveolata</taxon>
        <taxon>Dinophyceae</taxon>
        <taxon>Suessiales</taxon>
        <taxon>Suessiaceae</taxon>
        <taxon>Polarella</taxon>
    </lineage>
</organism>
<evidence type="ECO:0000313" key="4">
    <source>
        <dbReference type="Proteomes" id="UP000654075"/>
    </source>
</evidence>
<feature type="compositionally biased region" description="Basic and acidic residues" evidence="1">
    <location>
        <begin position="126"/>
        <end position="144"/>
    </location>
</feature>
<dbReference type="GO" id="GO:0003676">
    <property type="term" value="F:nucleic acid binding"/>
    <property type="evidence" value="ECO:0007669"/>
    <property type="project" value="InterPro"/>
</dbReference>
<feature type="compositionally biased region" description="Polar residues" evidence="1">
    <location>
        <begin position="92"/>
        <end position="102"/>
    </location>
</feature>
<feature type="compositionally biased region" description="Basic and acidic residues" evidence="1">
    <location>
        <begin position="369"/>
        <end position="384"/>
    </location>
</feature>
<sequence>MGDLAERALNLRGERRQAEAWSEPKGFRNIRAGGPPQAEGLEAGTKARRGGRGSGALSAHRAPKEALSALEQEQHVSSTGRHAAARQHRIRTTQPHQQQQDLPSPVVPTGSNPQQAQQPQQLNRELQPRREQPGRQQQEEDVPRDPVFPPSDRGCPPPAQRPARRLLGLAKVSAAARSVGLAGDAARPSDVGVRSSNGVGRPHASHVLEGRQDDTVANNCLEDETDEELVKWLESRRLNKDRPDSHSADVDRKDEDDELPGEDQEDLWEQEEGNKPTDADQERYSEATKMCKEEKEAQPDSSMDEDEEELIPPDADEEHDEEDIPELEALEAATGRAVPDNVDYASDVEDDEGLEEQEEDGEWEDEDEKKDSHDKEEEYDKEDAAEGEYNEDEELIELDSDVNEDCDELQGLDACLDTKVRFDNRVKLNEGDGEVTKRIPVVPSLNAVTDADRRRIQQAEAMHDGLHSSGANLPQQAVGLKLRQSQLSQQPEGDSWPKRILKAVERKIPEVRPQDEWSAARVMVVRGALGAVVTLASGCGKAWLPQDKIRPPVRKSEAEICEALGKTIRVRISGHSKQANLPLVTMWSAAQEANWNESYNRELQRAMGERERKREQDRLFLRQSLDPSEWVDGIVQGVKSYGIFVQIYSALTNVLVPVGDIPEDLTTIGTRGEEEGPRIPDLRVHDKVQIRITSYEGQDAKGRDKYRCTMLPMTDVSVYSGDAAAGGFKRGSKSSNAHGKAKGDGKGDGRSKVRATESCSVWFEGRALEDESTLAHEEAFEVNMLHAEELEQQFGHTDRRAFLARRGFTVVDYATSMQLSEACKAKAATKPDDQKAQTVMLKPLQVWVNFLQNSRMIGKINVSGSMSDYEKERLAVDLALQEANEAVQDGANIARTAAARREAWRNSKLSALEPADIVSGLRKLLSPSPLIPPSSPTAPTRSVVELLAATLPVPEDALWRDLNEARFEASPGEVTPEGLQRALRQFGVSAISGTLVRASRPMVRYTRLKRAHRRLRWLTLKAAGASGSGLLWGCGGILSGVFLGGLAAVPSSQMPDISGREDTSVFLLKVSYVLWLALRHGSQRTDLVCRGLKWGACTGLLFGWFHGLVVVNPDDHGIRSVFWTGLTASSLRVTGRQPFAEPAPRHVSIFKQYPPSEHV</sequence>
<accession>A0A813G5Y4</accession>
<dbReference type="EMBL" id="CAJNNV010027954">
    <property type="protein sequence ID" value="CAE8622340.1"/>
    <property type="molecule type" value="Genomic_DNA"/>
</dbReference>
<dbReference type="PROSITE" id="PS50126">
    <property type="entry name" value="S1"/>
    <property type="match status" value="1"/>
</dbReference>
<feature type="region of interest" description="Disordered" evidence="1">
    <location>
        <begin position="1"/>
        <end position="391"/>
    </location>
</feature>
<feature type="region of interest" description="Disordered" evidence="1">
    <location>
        <begin position="728"/>
        <end position="752"/>
    </location>
</feature>
<dbReference type="AlphaFoldDB" id="A0A813G5Y4"/>
<feature type="compositionally biased region" description="Low complexity" evidence="1">
    <location>
        <begin position="112"/>
        <end position="125"/>
    </location>
</feature>
<evidence type="ECO:0000259" key="2">
    <source>
        <dbReference type="PROSITE" id="PS50126"/>
    </source>
</evidence>
<dbReference type="OrthoDB" id="437050at2759"/>
<gene>
    <name evidence="3" type="ORF">PGLA1383_LOCUS39793</name>
</gene>
<evidence type="ECO:0000313" key="3">
    <source>
        <dbReference type="EMBL" id="CAE8622340.1"/>
    </source>
</evidence>
<feature type="compositionally biased region" description="Acidic residues" evidence="1">
    <location>
        <begin position="346"/>
        <end position="368"/>
    </location>
</feature>
<keyword evidence="4" id="KW-1185">Reference proteome</keyword>
<comment type="caution">
    <text evidence="3">The sequence shown here is derived from an EMBL/GenBank/DDBJ whole genome shotgun (WGS) entry which is preliminary data.</text>
</comment>
<feature type="compositionally biased region" description="Acidic residues" evidence="1">
    <location>
        <begin position="254"/>
        <end position="271"/>
    </location>
</feature>
<feature type="domain" description="S1 motif" evidence="2">
    <location>
        <begin position="628"/>
        <end position="711"/>
    </location>
</feature>
<name>A0A813G5Y4_POLGL</name>
<feature type="compositionally biased region" description="Basic and acidic residues" evidence="1">
    <location>
        <begin position="272"/>
        <end position="298"/>
    </location>
</feature>
<reference evidence="3" key="1">
    <citation type="submission" date="2021-02" db="EMBL/GenBank/DDBJ databases">
        <authorList>
            <person name="Dougan E. K."/>
            <person name="Rhodes N."/>
            <person name="Thang M."/>
            <person name="Chan C."/>
        </authorList>
    </citation>
    <scope>NUCLEOTIDE SEQUENCE</scope>
</reference>
<feature type="compositionally biased region" description="Acidic residues" evidence="1">
    <location>
        <begin position="302"/>
        <end position="329"/>
    </location>
</feature>
<feature type="compositionally biased region" description="Basic and acidic residues" evidence="1">
    <location>
        <begin position="228"/>
        <end position="253"/>
    </location>
</feature>
<protein>
    <recommendedName>
        <fullName evidence="2">S1 motif domain-containing protein</fullName>
    </recommendedName>
</protein>
<evidence type="ECO:0000256" key="1">
    <source>
        <dbReference type="SAM" id="MobiDB-lite"/>
    </source>
</evidence>
<dbReference type="InterPro" id="IPR003029">
    <property type="entry name" value="S1_domain"/>
</dbReference>
<dbReference type="Proteomes" id="UP000654075">
    <property type="component" value="Unassembled WGS sequence"/>
</dbReference>